<organism evidence="4 5">
    <name type="scientific">Piloderma croceum (strain F 1598)</name>
    <dbReference type="NCBI Taxonomy" id="765440"/>
    <lineage>
        <taxon>Eukaryota</taxon>
        <taxon>Fungi</taxon>
        <taxon>Dikarya</taxon>
        <taxon>Basidiomycota</taxon>
        <taxon>Agaricomycotina</taxon>
        <taxon>Agaricomycetes</taxon>
        <taxon>Agaricomycetidae</taxon>
        <taxon>Atheliales</taxon>
        <taxon>Atheliaceae</taxon>
        <taxon>Piloderma</taxon>
    </lineage>
</organism>
<name>A0A0C3FWT1_PILCF</name>
<dbReference type="HOGENOM" id="CLU_058846_1_0_1"/>
<dbReference type="InParanoid" id="A0A0C3FWT1"/>
<dbReference type="InterPro" id="IPR029063">
    <property type="entry name" value="SAM-dependent_MTases_sf"/>
</dbReference>
<dbReference type="GO" id="GO:0010420">
    <property type="term" value="F:polyprenyldihydroxybenzoate methyltransferase activity"/>
    <property type="evidence" value="ECO:0007669"/>
    <property type="project" value="TreeGrafter"/>
</dbReference>
<reference evidence="5" key="2">
    <citation type="submission" date="2015-01" db="EMBL/GenBank/DDBJ databases">
        <title>Evolutionary Origins and Diversification of the Mycorrhizal Mutualists.</title>
        <authorList>
            <consortium name="DOE Joint Genome Institute"/>
            <consortium name="Mycorrhizal Genomics Consortium"/>
            <person name="Kohler A."/>
            <person name="Kuo A."/>
            <person name="Nagy L.G."/>
            <person name="Floudas D."/>
            <person name="Copeland A."/>
            <person name="Barry K.W."/>
            <person name="Cichocki N."/>
            <person name="Veneault-Fourrey C."/>
            <person name="LaButti K."/>
            <person name="Lindquist E.A."/>
            <person name="Lipzen A."/>
            <person name="Lundell T."/>
            <person name="Morin E."/>
            <person name="Murat C."/>
            <person name="Riley R."/>
            <person name="Ohm R."/>
            <person name="Sun H."/>
            <person name="Tunlid A."/>
            <person name="Henrissat B."/>
            <person name="Grigoriev I.V."/>
            <person name="Hibbett D.S."/>
            <person name="Martin F."/>
        </authorList>
    </citation>
    <scope>NUCLEOTIDE SEQUENCE [LARGE SCALE GENOMIC DNA]</scope>
    <source>
        <strain evidence="5">F 1598</strain>
    </source>
</reference>
<dbReference type="EMBL" id="KN832989">
    <property type="protein sequence ID" value="KIM84039.1"/>
    <property type="molecule type" value="Genomic_DNA"/>
</dbReference>
<dbReference type="GO" id="GO:0032259">
    <property type="term" value="P:methylation"/>
    <property type="evidence" value="ECO:0007669"/>
    <property type="project" value="UniProtKB-KW"/>
</dbReference>
<keyword evidence="3" id="KW-0949">S-adenosyl-L-methionine</keyword>
<dbReference type="PANTHER" id="PTHR43464">
    <property type="entry name" value="METHYLTRANSFERASE"/>
    <property type="match status" value="1"/>
</dbReference>
<dbReference type="SUPFAM" id="SSF53335">
    <property type="entry name" value="S-adenosyl-L-methionine-dependent methyltransferases"/>
    <property type="match status" value="1"/>
</dbReference>
<evidence type="ECO:0000256" key="3">
    <source>
        <dbReference type="ARBA" id="ARBA00022691"/>
    </source>
</evidence>
<dbReference type="OrthoDB" id="8300214at2759"/>
<proteinExistence type="predicted"/>
<dbReference type="Pfam" id="PF13489">
    <property type="entry name" value="Methyltransf_23"/>
    <property type="match status" value="1"/>
</dbReference>
<gene>
    <name evidence="4" type="ORF">PILCRDRAFT_87938</name>
</gene>
<dbReference type="Gene3D" id="3.40.50.150">
    <property type="entry name" value="Vaccinia Virus protein VP39"/>
    <property type="match status" value="1"/>
</dbReference>
<dbReference type="CDD" id="cd02440">
    <property type="entry name" value="AdoMet_MTases"/>
    <property type="match status" value="1"/>
</dbReference>
<keyword evidence="2" id="KW-0808">Transferase</keyword>
<dbReference type="STRING" id="765440.A0A0C3FWT1"/>
<dbReference type="PANTHER" id="PTHR43464:SF19">
    <property type="entry name" value="UBIQUINONE BIOSYNTHESIS O-METHYLTRANSFERASE, MITOCHONDRIAL"/>
    <property type="match status" value="1"/>
</dbReference>
<dbReference type="GO" id="GO:0005739">
    <property type="term" value="C:mitochondrion"/>
    <property type="evidence" value="ECO:0007669"/>
    <property type="project" value="TreeGrafter"/>
</dbReference>
<dbReference type="AlphaFoldDB" id="A0A0C3FWT1"/>
<keyword evidence="1" id="KW-0489">Methyltransferase</keyword>
<protein>
    <submittedName>
        <fullName evidence="4">Uncharacterized protein</fullName>
    </submittedName>
</protein>
<evidence type="ECO:0000256" key="1">
    <source>
        <dbReference type="ARBA" id="ARBA00022603"/>
    </source>
</evidence>
<sequence>MSKISSEQEESIARLSLHSEGDLKTQLQSTQHRIDIVSNWDIPMGAKVLELGCGQGDCTAVLAEFVGPNGHITAVDPGPLNYGSPYTLGQAQSHLVKEGSPFRGRISWKQACPLTFLEADTTQYDVAVLVLCTWYFASPTVLSDILSALSKRVSRIFISEWSLSSARADTHILAALTQAAFERHNPDAHSNIRTIFSPAAIKAAAIATGWGIESEKIFTPRDHILDGRWEVQAVASEDKTSGFLKQVRDIVTNERDRSVILGLRDAMLGSLDRAGGLRGVKSMDVWCAVLRYR</sequence>
<reference evidence="4 5" key="1">
    <citation type="submission" date="2014-04" db="EMBL/GenBank/DDBJ databases">
        <authorList>
            <consortium name="DOE Joint Genome Institute"/>
            <person name="Kuo A."/>
            <person name="Tarkka M."/>
            <person name="Buscot F."/>
            <person name="Kohler A."/>
            <person name="Nagy L.G."/>
            <person name="Floudas D."/>
            <person name="Copeland A."/>
            <person name="Barry K.W."/>
            <person name="Cichocki N."/>
            <person name="Veneault-Fourrey C."/>
            <person name="LaButti K."/>
            <person name="Lindquist E.A."/>
            <person name="Lipzen A."/>
            <person name="Lundell T."/>
            <person name="Morin E."/>
            <person name="Murat C."/>
            <person name="Sun H."/>
            <person name="Tunlid A."/>
            <person name="Henrissat B."/>
            <person name="Grigoriev I.V."/>
            <person name="Hibbett D.S."/>
            <person name="Martin F."/>
            <person name="Nordberg H.P."/>
            <person name="Cantor M.N."/>
            <person name="Hua S.X."/>
        </authorList>
    </citation>
    <scope>NUCLEOTIDE SEQUENCE [LARGE SCALE GENOMIC DNA]</scope>
    <source>
        <strain evidence="4 5">F 1598</strain>
    </source>
</reference>
<evidence type="ECO:0000256" key="2">
    <source>
        <dbReference type="ARBA" id="ARBA00022679"/>
    </source>
</evidence>
<evidence type="ECO:0000313" key="4">
    <source>
        <dbReference type="EMBL" id="KIM84039.1"/>
    </source>
</evidence>
<evidence type="ECO:0000313" key="5">
    <source>
        <dbReference type="Proteomes" id="UP000054166"/>
    </source>
</evidence>
<dbReference type="Proteomes" id="UP000054166">
    <property type="component" value="Unassembled WGS sequence"/>
</dbReference>
<accession>A0A0C3FWT1</accession>
<keyword evidence="5" id="KW-1185">Reference proteome</keyword>